<evidence type="ECO:0000313" key="2">
    <source>
        <dbReference type="Proteomes" id="UP000095285"/>
    </source>
</evidence>
<sequence>MGCRFSRTNDTEPENDPDCIDLPSETINQPLLDSTDHYFVSNSKTISMLDTTKVLNRATVSVDDDDNNVKEMKMKTATNCIKNAYLMAQWDMSSVRSTFCNRITFKPRMPLNPDVQETNTVYVNKPIKQIESASQVDFFRMLDEKIAQVKFSTEIYRCNVRIVMPDR</sequence>
<proteinExistence type="predicted"/>
<evidence type="ECO:0000313" key="3">
    <source>
        <dbReference type="WBParaSite" id="EN70_1989"/>
    </source>
</evidence>
<reference evidence="3" key="2">
    <citation type="submission" date="2016-11" db="UniProtKB">
        <authorList>
            <consortium name="WormBaseParasite"/>
        </authorList>
    </citation>
    <scope>IDENTIFICATION</scope>
</reference>
<accession>A0A1I7VFM2</accession>
<dbReference type="Proteomes" id="UP000095285">
    <property type="component" value="Unassembled WGS sequence"/>
</dbReference>
<reference evidence="2" key="1">
    <citation type="submission" date="2012-04" db="EMBL/GenBank/DDBJ databases">
        <title>The Genome Sequence of Loa loa.</title>
        <authorList>
            <consortium name="The Broad Institute Genome Sequencing Platform"/>
            <consortium name="Broad Institute Genome Sequencing Center for Infectious Disease"/>
            <person name="Nutman T.B."/>
            <person name="Fink D.L."/>
            <person name="Russ C."/>
            <person name="Young S."/>
            <person name="Zeng Q."/>
            <person name="Gargeya S."/>
            <person name="Alvarado L."/>
            <person name="Berlin A."/>
            <person name="Chapman S.B."/>
            <person name="Chen Z."/>
            <person name="Freedman E."/>
            <person name="Gellesch M."/>
            <person name="Goldberg J."/>
            <person name="Griggs A."/>
            <person name="Gujja S."/>
            <person name="Heilman E.R."/>
            <person name="Heiman D."/>
            <person name="Howarth C."/>
            <person name="Mehta T."/>
            <person name="Neiman D."/>
            <person name="Pearson M."/>
            <person name="Roberts A."/>
            <person name="Saif S."/>
            <person name="Shea T."/>
            <person name="Shenoy N."/>
            <person name="Sisk P."/>
            <person name="Stolte C."/>
            <person name="Sykes S."/>
            <person name="White J."/>
            <person name="Yandava C."/>
            <person name="Haas B."/>
            <person name="Henn M.R."/>
            <person name="Nusbaum C."/>
            <person name="Birren B."/>
        </authorList>
    </citation>
    <scope>NUCLEOTIDE SEQUENCE [LARGE SCALE GENOMIC DNA]</scope>
</reference>
<evidence type="ECO:0000256" key="1">
    <source>
        <dbReference type="SAM" id="MobiDB-lite"/>
    </source>
</evidence>
<dbReference type="WBParaSite" id="EN70_1989">
    <property type="protein sequence ID" value="EN70_1989"/>
    <property type="gene ID" value="EN70_1989"/>
</dbReference>
<name>A0A1I7VFM2_LOALO</name>
<dbReference type="AlphaFoldDB" id="A0A1I7VFM2"/>
<feature type="region of interest" description="Disordered" evidence="1">
    <location>
        <begin position="1"/>
        <end position="22"/>
    </location>
</feature>
<keyword evidence="2" id="KW-1185">Reference proteome</keyword>
<organism evidence="2 3">
    <name type="scientific">Loa loa</name>
    <name type="common">Eye worm</name>
    <name type="synonym">Filaria loa</name>
    <dbReference type="NCBI Taxonomy" id="7209"/>
    <lineage>
        <taxon>Eukaryota</taxon>
        <taxon>Metazoa</taxon>
        <taxon>Ecdysozoa</taxon>
        <taxon>Nematoda</taxon>
        <taxon>Chromadorea</taxon>
        <taxon>Rhabditida</taxon>
        <taxon>Spirurina</taxon>
        <taxon>Spiruromorpha</taxon>
        <taxon>Filarioidea</taxon>
        <taxon>Onchocercidae</taxon>
        <taxon>Loa</taxon>
    </lineage>
</organism>
<protein>
    <submittedName>
        <fullName evidence="3">Late endosomal/lysosomal adaptor and MAPK and MTOR activator 1</fullName>
    </submittedName>
</protein>